<dbReference type="EC" id="4.2.1.46" evidence="4 8"/>
<evidence type="ECO:0000259" key="9">
    <source>
        <dbReference type="Pfam" id="PF16363"/>
    </source>
</evidence>
<evidence type="ECO:0000256" key="4">
    <source>
        <dbReference type="ARBA" id="ARBA00011990"/>
    </source>
</evidence>
<dbReference type="Gene3D" id="3.40.50.720">
    <property type="entry name" value="NAD(P)-binding Rossmann-like Domain"/>
    <property type="match status" value="1"/>
</dbReference>
<comment type="catalytic activity">
    <reaction evidence="1 8">
        <text>dTDP-alpha-D-glucose = dTDP-4-dehydro-6-deoxy-alpha-D-glucose + H2O</text>
        <dbReference type="Rhea" id="RHEA:17221"/>
        <dbReference type="ChEBI" id="CHEBI:15377"/>
        <dbReference type="ChEBI" id="CHEBI:57477"/>
        <dbReference type="ChEBI" id="CHEBI:57649"/>
        <dbReference type="EC" id="4.2.1.46"/>
    </reaction>
</comment>
<keyword evidence="6" id="KW-0520">NAD</keyword>
<evidence type="ECO:0000256" key="6">
    <source>
        <dbReference type="ARBA" id="ARBA00023027"/>
    </source>
</evidence>
<dbReference type="InterPro" id="IPR036291">
    <property type="entry name" value="NAD(P)-bd_dom_sf"/>
</dbReference>
<name>A0ABV8GYY4_9BACI</name>
<dbReference type="CDD" id="cd05246">
    <property type="entry name" value="dTDP_GD_SDR_e"/>
    <property type="match status" value="1"/>
</dbReference>
<evidence type="ECO:0000256" key="1">
    <source>
        <dbReference type="ARBA" id="ARBA00001539"/>
    </source>
</evidence>
<dbReference type="Proteomes" id="UP001595772">
    <property type="component" value="Unassembled WGS sequence"/>
</dbReference>
<sequence>MNNQEGTILITGGAGFIGSNFIQYFMGEHPNVTILNIDKLTYAGSTDNLKEVERSDRYQFIHGDIAHVSLVKHVFQNYDIRGVIHFAAESHVDRSIEDSRAFIESNVLGTMTLLQAARDDWEKKGEISSRRFHQISTDEIYGSLGSDGKFSEETTYDPRNPYSASKAGANLLVKSFGYTYGMNIVISSSSNNYGPKQHKEKLIPTIIRKALAGEHIPIYGDGKNIRDWLYVEDHCRALDAIYHQGKPLETYNVGGGNEKTNIAIAKQICDILDQIKPEIKLQAGIHSFKELITFTEDRKGHDRRYAVDDRKLRNELGWKPKEDLDDALRKTVEWYVKQWNLQTNR</sequence>
<evidence type="ECO:0000256" key="5">
    <source>
        <dbReference type="ARBA" id="ARBA00016977"/>
    </source>
</evidence>
<organism evidence="10 11">
    <name type="scientific">Oceanobacillus longus</name>
    <dbReference type="NCBI Taxonomy" id="930120"/>
    <lineage>
        <taxon>Bacteria</taxon>
        <taxon>Bacillati</taxon>
        <taxon>Bacillota</taxon>
        <taxon>Bacilli</taxon>
        <taxon>Bacillales</taxon>
        <taxon>Bacillaceae</taxon>
        <taxon>Oceanobacillus</taxon>
    </lineage>
</organism>
<dbReference type="InterPro" id="IPR005888">
    <property type="entry name" value="dTDP_Gluc_deHydtase"/>
</dbReference>
<dbReference type="SUPFAM" id="SSF51735">
    <property type="entry name" value="NAD(P)-binding Rossmann-fold domains"/>
    <property type="match status" value="1"/>
</dbReference>
<gene>
    <name evidence="10" type="primary">rfbB</name>
    <name evidence="10" type="ORF">ACFOUV_08265</name>
</gene>
<dbReference type="Pfam" id="PF16363">
    <property type="entry name" value="GDP_Man_Dehyd"/>
    <property type="match status" value="1"/>
</dbReference>
<evidence type="ECO:0000256" key="3">
    <source>
        <dbReference type="ARBA" id="ARBA00008178"/>
    </source>
</evidence>
<proteinExistence type="inferred from homology"/>
<accession>A0ABV8GYY4</accession>
<comment type="similarity">
    <text evidence="3 8">Belongs to the NAD(P)-dependent epimerase/dehydratase family. dTDP-glucose dehydratase subfamily.</text>
</comment>
<reference evidence="11" key="1">
    <citation type="journal article" date="2019" name="Int. J. Syst. Evol. Microbiol.">
        <title>The Global Catalogue of Microorganisms (GCM) 10K type strain sequencing project: providing services to taxonomists for standard genome sequencing and annotation.</title>
        <authorList>
            <consortium name="The Broad Institute Genomics Platform"/>
            <consortium name="The Broad Institute Genome Sequencing Center for Infectious Disease"/>
            <person name="Wu L."/>
            <person name="Ma J."/>
        </authorList>
    </citation>
    <scope>NUCLEOTIDE SEQUENCE [LARGE SCALE GENOMIC DNA]</scope>
    <source>
        <strain evidence="11">IBRC-M 10703</strain>
    </source>
</reference>
<evidence type="ECO:0000256" key="7">
    <source>
        <dbReference type="ARBA" id="ARBA00023239"/>
    </source>
</evidence>
<evidence type="ECO:0000313" key="10">
    <source>
        <dbReference type="EMBL" id="MFC4023785.1"/>
    </source>
</evidence>
<comment type="cofactor">
    <cofactor evidence="2 8">
        <name>NAD(+)</name>
        <dbReference type="ChEBI" id="CHEBI:57540"/>
    </cofactor>
</comment>
<evidence type="ECO:0000313" key="11">
    <source>
        <dbReference type="Proteomes" id="UP001595772"/>
    </source>
</evidence>
<dbReference type="Gene3D" id="3.90.25.10">
    <property type="entry name" value="UDP-galactose 4-epimerase, domain 1"/>
    <property type="match status" value="1"/>
</dbReference>
<keyword evidence="11" id="KW-1185">Reference proteome</keyword>
<dbReference type="GO" id="GO:0008460">
    <property type="term" value="F:dTDP-glucose 4,6-dehydratase activity"/>
    <property type="evidence" value="ECO:0007669"/>
    <property type="project" value="UniProtKB-EC"/>
</dbReference>
<dbReference type="InterPro" id="IPR016040">
    <property type="entry name" value="NAD(P)-bd_dom"/>
</dbReference>
<dbReference type="RefSeq" id="WP_379496284.1">
    <property type="nucleotide sequence ID" value="NZ_JBHSAO010000006.1"/>
</dbReference>
<dbReference type="NCBIfam" id="TIGR01181">
    <property type="entry name" value="dTDP_gluc_dehyt"/>
    <property type="match status" value="1"/>
</dbReference>
<feature type="domain" description="NAD(P)-binding" evidence="9">
    <location>
        <begin position="9"/>
        <end position="331"/>
    </location>
</feature>
<dbReference type="EMBL" id="JBHSAO010000006">
    <property type="protein sequence ID" value="MFC4023785.1"/>
    <property type="molecule type" value="Genomic_DNA"/>
</dbReference>
<keyword evidence="7 8" id="KW-0456">Lyase</keyword>
<dbReference type="PANTHER" id="PTHR43000">
    <property type="entry name" value="DTDP-D-GLUCOSE 4,6-DEHYDRATASE-RELATED"/>
    <property type="match status" value="1"/>
</dbReference>
<evidence type="ECO:0000256" key="8">
    <source>
        <dbReference type="RuleBase" id="RU004473"/>
    </source>
</evidence>
<comment type="caution">
    <text evidence="10">The sequence shown here is derived from an EMBL/GenBank/DDBJ whole genome shotgun (WGS) entry which is preliminary data.</text>
</comment>
<protein>
    <recommendedName>
        <fullName evidence="5 8">dTDP-glucose 4,6-dehydratase</fullName>
        <ecNumber evidence="4 8">4.2.1.46</ecNumber>
    </recommendedName>
</protein>
<evidence type="ECO:0000256" key="2">
    <source>
        <dbReference type="ARBA" id="ARBA00001911"/>
    </source>
</evidence>